<evidence type="ECO:0000313" key="5">
    <source>
        <dbReference type="EMBL" id="KAL0840246.1"/>
    </source>
</evidence>
<protein>
    <submittedName>
        <fullName evidence="5">Uncharacterized protein</fullName>
    </submittedName>
</protein>
<name>A0ABD0TA64_LOXSC</name>
<dbReference type="InterPro" id="IPR031311">
    <property type="entry name" value="CHIT_BIND_RR_consensus"/>
</dbReference>
<dbReference type="PROSITE" id="PS51155">
    <property type="entry name" value="CHIT_BIND_RR_2"/>
    <property type="match status" value="1"/>
</dbReference>
<evidence type="ECO:0000313" key="6">
    <source>
        <dbReference type="Proteomes" id="UP001549921"/>
    </source>
</evidence>
<dbReference type="PROSITE" id="PS00233">
    <property type="entry name" value="CHIT_BIND_RR_1"/>
    <property type="match status" value="1"/>
</dbReference>
<dbReference type="PANTHER" id="PTHR12236">
    <property type="entry name" value="STRUCTURAL CONTITUENT OF CUTICLE"/>
    <property type="match status" value="1"/>
</dbReference>
<feature type="chain" id="PRO_5044760726" evidence="4">
    <location>
        <begin position="19"/>
        <end position="490"/>
    </location>
</feature>
<gene>
    <name evidence="5" type="ORF">ABMA28_015533</name>
</gene>
<dbReference type="Proteomes" id="UP001549921">
    <property type="component" value="Unassembled WGS sequence"/>
</dbReference>
<evidence type="ECO:0000256" key="2">
    <source>
        <dbReference type="ARBA" id="ARBA00022729"/>
    </source>
</evidence>
<feature type="signal peptide" evidence="4">
    <location>
        <begin position="1"/>
        <end position="18"/>
    </location>
</feature>
<organism evidence="5 6">
    <name type="scientific">Loxostege sticticalis</name>
    <name type="common">Beet webworm moth</name>
    <dbReference type="NCBI Taxonomy" id="481309"/>
    <lineage>
        <taxon>Eukaryota</taxon>
        <taxon>Metazoa</taxon>
        <taxon>Ecdysozoa</taxon>
        <taxon>Arthropoda</taxon>
        <taxon>Hexapoda</taxon>
        <taxon>Insecta</taxon>
        <taxon>Pterygota</taxon>
        <taxon>Neoptera</taxon>
        <taxon>Endopterygota</taxon>
        <taxon>Lepidoptera</taxon>
        <taxon>Glossata</taxon>
        <taxon>Ditrysia</taxon>
        <taxon>Pyraloidea</taxon>
        <taxon>Crambidae</taxon>
        <taxon>Pyraustinae</taxon>
        <taxon>Loxostege</taxon>
    </lineage>
</organism>
<dbReference type="InterPro" id="IPR051217">
    <property type="entry name" value="Insect_Cuticle_Struc_Prot"/>
</dbReference>
<evidence type="ECO:0000256" key="4">
    <source>
        <dbReference type="SAM" id="SignalP"/>
    </source>
</evidence>
<evidence type="ECO:0000256" key="1">
    <source>
        <dbReference type="ARBA" id="ARBA00022460"/>
    </source>
</evidence>
<dbReference type="PRINTS" id="PR00947">
    <property type="entry name" value="CUTICLE"/>
</dbReference>
<dbReference type="PANTHER" id="PTHR12236:SF95">
    <property type="entry name" value="CUTICULAR PROTEIN 76BD, ISOFORM C-RELATED"/>
    <property type="match status" value="1"/>
</dbReference>
<dbReference type="GO" id="GO:0042302">
    <property type="term" value="F:structural constituent of cuticle"/>
    <property type="evidence" value="ECO:0007669"/>
    <property type="project" value="UniProtKB-UniRule"/>
</dbReference>
<dbReference type="AlphaFoldDB" id="A0ABD0TA64"/>
<comment type="caution">
    <text evidence="5">The sequence shown here is derived from an EMBL/GenBank/DDBJ whole genome shotgun (WGS) entry which is preliminary data.</text>
</comment>
<keyword evidence="2 4" id="KW-0732">Signal</keyword>
<dbReference type="InterPro" id="IPR000618">
    <property type="entry name" value="Insect_cuticle"/>
</dbReference>
<accession>A0ABD0TA64</accession>
<dbReference type="EMBL" id="JBEDNZ010000007">
    <property type="protein sequence ID" value="KAL0840246.1"/>
    <property type="molecule type" value="Genomic_DNA"/>
</dbReference>
<proteinExistence type="predicted"/>
<dbReference type="Pfam" id="PF00379">
    <property type="entry name" value="Chitin_bind_4"/>
    <property type="match status" value="1"/>
</dbReference>
<reference evidence="5 6" key="1">
    <citation type="submission" date="2024-06" db="EMBL/GenBank/DDBJ databases">
        <title>A chromosome-level genome assembly of beet webworm, Loxostege sticticalis.</title>
        <authorList>
            <person name="Zhang Y."/>
        </authorList>
    </citation>
    <scope>NUCLEOTIDE SEQUENCE [LARGE SCALE GENOMIC DNA]</scope>
    <source>
        <strain evidence="5">AQ028</strain>
        <tissue evidence="5">Male pupae</tissue>
    </source>
</reference>
<keyword evidence="1 3" id="KW-0193">Cuticle</keyword>
<evidence type="ECO:0000256" key="3">
    <source>
        <dbReference type="PROSITE-ProRule" id="PRU00497"/>
    </source>
</evidence>
<sequence length="490" mass="50923">MKWVIAATATLAFTSVLAYHDPDLNYHLSQVQKINNCGDNGYSYPAPAVQLTTAGVKVAAPSYQYSNAGFSAGVAYQAPTITYAAQPATYQTTSLHSGSNYATASNEFHGYSTTAGLSAVAGARRTVTPLATYAQAPIIAKVTAAPLIAKFAISPARTTYISQNSVSQQASSGSAAKASLNSYSSVQTGGPVVSQVYAAPSSGYAVSPALRSQQPQVFAPAQYSAYVAPVVAQYKQAVSAPAPAAQLAPAVTQYATSVSNSASGSQYFRPAQYSTPAVAQYSSVAQYSAPSAASVTHYSAPSVAQYAVAPAVAQVAHVAPAVQYSAPVYTQHSAPVVTQYATSGGNAQHATSSANVVHYSSSGANAAHYSSSGANVAHYATSGAQQYATAPVAQVAVAAPAKIATPVAVKNVHTEFLENYDAHPRYAFEYGVNDPHTGDIKQQKEERDGEVVKGQYSLVEPDGSVRTVNYVADWETGFHADVRNSKQNQH</sequence>